<evidence type="ECO:0000259" key="3">
    <source>
        <dbReference type="PROSITE" id="PS50157"/>
    </source>
</evidence>
<dbReference type="InterPro" id="IPR013087">
    <property type="entry name" value="Znf_C2H2_type"/>
</dbReference>
<protein>
    <submittedName>
        <fullName evidence="4">CLUMA_CG009877, isoform A</fullName>
    </submittedName>
</protein>
<evidence type="ECO:0000313" key="4">
    <source>
        <dbReference type="EMBL" id="CRK96471.1"/>
    </source>
</evidence>
<dbReference type="GO" id="GO:0008270">
    <property type="term" value="F:zinc ion binding"/>
    <property type="evidence" value="ECO:0007669"/>
    <property type="project" value="UniProtKB-KW"/>
</dbReference>
<dbReference type="OrthoDB" id="5981545at2759"/>
<keyword evidence="1" id="KW-0479">Metal-binding</keyword>
<dbReference type="Proteomes" id="UP000183832">
    <property type="component" value="Unassembled WGS sequence"/>
</dbReference>
<feature type="compositionally biased region" description="Basic and acidic residues" evidence="2">
    <location>
        <begin position="197"/>
        <end position="209"/>
    </location>
</feature>
<gene>
    <name evidence="4" type="ORF">CLUMA_CG009877</name>
</gene>
<evidence type="ECO:0000256" key="2">
    <source>
        <dbReference type="SAM" id="MobiDB-lite"/>
    </source>
</evidence>
<dbReference type="EMBL" id="CVRI01000044">
    <property type="protein sequence ID" value="CRK96471.1"/>
    <property type="molecule type" value="Genomic_DNA"/>
</dbReference>
<dbReference type="PROSITE" id="PS50157">
    <property type="entry name" value="ZINC_FINGER_C2H2_2"/>
    <property type="match status" value="1"/>
</dbReference>
<feature type="region of interest" description="Disordered" evidence="2">
    <location>
        <begin position="172"/>
        <end position="209"/>
    </location>
</feature>
<keyword evidence="1" id="KW-0862">Zinc</keyword>
<proteinExistence type="predicted"/>
<evidence type="ECO:0000313" key="5">
    <source>
        <dbReference type="Proteomes" id="UP000183832"/>
    </source>
</evidence>
<keyword evidence="1" id="KW-0863">Zinc-finger</keyword>
<feature type="domain" description="C2H2-type" evidence="3">
    <location>
        <begin position="295"/>
        <end position="325"/>
    </location>
</feature>
<keyword evidence="5" id="KW-1185">Reference proteome</keyword>
<evidence type="ECO:0000256" key="1">
    <source>
        <dbReference type="PROSITE-ProRule" id="PRU00042"/>
    </source>
</evidence>
<dbReference type="AlphaFoldDB" id="A0A1J1I846"/>
<reference evidence="4 5" key="1">
    <citation type="submission" date="2015-04" db="EMBL/GenBank/DDBJ databases">
        <authorList>
            <person name="Syromyatnikov M.Y."/>
            <person name="Popov V.N."/>
        </authorList>
    </citation>
    <scope>NUCLEOTIDE SEQUENCE [LARGE SCALE GENOMIC DNA]</scope>
</reference>
<dbReference type="STRING" id="568069.A0A1J1I846"/>
<name>A0A1J1I846_9DIPT</name>
<sequence length="510" mass="57805">MNTNNSPKFLCRKNEDTLQPINTQFSGIFNKALFTQENLNILNSNKNNTHKILSSPQLSESSNSTVETIDYEFLTPKTKAVRQIPSSPNKELNLTEYFGKFMEKPKFLNLDSRNMEILKKVSNNVPADGNLTFKTNASNDLTNVIYFNIPQSKLINHNIMSPASLGLKKRLPATSTSQPVQTKPAITAPAKRKVGRPRNESKKSVEKEVDPFEEDELISHRTKSGRIVKFNPDVAKIFQLDSDAEPVMDAPTPKVTASTPVPELIPQQQQSRQQPELLSGLVEPAKKPRKISSEFRCTTCKKIYLGKNKMNHHFKLFPDHRPKKSDDESILFTHLMSMVRQKKKNKDMADVFFKELSNFVQVCEKLTPKLITNKDNHPNTHHHVIDKNAASLLRINPGNYRLNMNVFDKTFKLDNPIEPIDNEEQENEAVNNSSETNEDHHELEPEVVGHEVIKALDDVPSLDGNEVNLLIRQTNELTNLTNISDIVGETEKIEQHINMDGDNALLGFLT</sequence>
<feature type="region of interest" description="Disordered" evidence="2">
    <location>
        <begin position="421"/>
        <end position="443"/>
    </location>
</feature>
<organism evidence="4 5">
    <name type="scientific">Clunio marinus</name>
    <dbReference type="NCBI Taxonomy" id="568069"/>
    <lineage>
        <taxon>Eukaryota</taxon>
        <taxon>Metazoa</taxon>
        <taxon>Ecdysozoa</taxon>
        <taxon>Arthropoda</taxon>
        <taxon>Hexapoda</taxon>
        <taxon>Insecta</taxon>
        <taxon>Pterygota</taxon>
        <taxon>Neoptera</taxon>
        <taxon>Endopterygota</taxon>
        <taxon>Diptera</taxon>
        <taxon>Nematocera</taxon>
        <taxon>Chironomoidea</taxon>
        <taxon>Chironomidae</taxon>
        <taxon>Clunio</taxon>
    </lineage>
</organism>
<accession>A0A1J1I846</accession>